<protein>
    <submittedName>
        <fullName evidence="1">DUF2867 domain-containing protein</fullName>
    </submittedName>
</protein>
<dbReference type="Pfam" id="PF11066">
    <property type="entry name" value="DUF2867"/>
    <property type="match status" value="1"/>
</dbReference>
<sequence length="336" mass="37518">MVNSMEVHVALVRNTHERVVSAPPEAWGDLMAALGGDRDRLWPNPEWMPLRLDRPLSVGADGGHGPIRYRVSEYEPGHRVRFEFGRRTGLGGFHEFTVEPRPDGSSVLRHHIEASPRGSTLLMWPLVIRPIHDALIEDLFDNAEHAATGQRPPARPWSPWVRLLRRVARPRARACPVPEAARLARTAFEKTDHAGAFSVGLRPGISTDPREWADAVFRDPPRWVLSLLLLREALVGLVGIERGGRTAFDTVASRPGEVLLGTDSGHLDFRASVLVEEDSGTVTLSTVVRLNNRRGRLYWAVVRRLHPFVVRAMLRRAADRLAERARTARIGARAQG</sequence>
<dbReference type="Proteomes" id="UP001055940">
    <property type="component" value="Chromosome"/>
</dbReference>
<dbReference type="Gene3D" id="3.30.530.20">
    <property type="match status" value="1"/>
</dbReference>
<dbReference type="EMBL" id="CP099837">
    <property type="protein sequence ID" value="USY18147.1"/>
    <property type="molecule type" value="Genomic_DNA"/>
</dbReference>
<evidence type="ECO:0000313" key="2">
    <source>
        <dbReference type="Proteomes" id="UP001055940"/>
    </source>
</evidence>
<dbReference type="RefSeq" id="WP_254417608.1">
    <property type="nucleotide sequence ID" value="NZ_BAAAJB010000077.1"/>
</dbReference>
<proteinExistence type="predicted"/>
<organism evidence="1 2">
    <name type="scientific">Nocardiopsis exhalans</name>
    <dbReference type="NCBI Taxonomy" id="163604"/>
    <lineage>
        <taxon>Bacteria</taxon>
        <taxon>Bacillati</taxon>
        <taxon>Actinomycetota</taxon>
        <taxon>Actinomycetes</taxon>
        <taxon>Streptosporangiales</taxon>
        <taxon>Nocardiopsidaceae</taxon>
        <taxon>Nocardiopsis</taxon>
    </lineage>
</organism>
<dbReference type="InterPro" id="IPR021295">
    <property type="entry name" value="DUF2867"/>
</dbReference>
<gene>
    <name evidence="1" type="ORF">NE857_22840</name>
</gene>
<dbReference type="InterPro" id="IPR023393">
    <property type="entry name" value="START-like_dom_sf"/>
</dbReference>
<evidence type="ECO:0000313" key="1">
    <source>
        <dbReference type="EMBL" id="USY18147.1"/>
    </source>
</evidence>
<keyword evidence="2" id="KW-1185">Reference proteome</keyword>
<accession>A0ABY5D4N1</accession>
<name>A0ABY5D4N1_9ACTN</name>
<reference evidence="1" key="1">
    <citation type="submission" date="2022-06" db="EMBL/GenBank/DDBJ databases">
        <authorList>
            <person name="Ping M."/>
        </authorList>
    </citation>
    <scope>NUCLEOTIDE SEQUENCE</scope>
    <source>
        <strain evidence="1">JCM11759T</strain>
    </source>
</reference>
<dbReference type="SUPFAM" id="SSF55961">
    <property type="entry name" value="Bet v1-like"/>
    <property type="match status" value="1"/>
</dbReference>